<sequence length="341" mass="37770">MSFMTTLTPDADKVIPTGRIERVDGDYVLAFDLQLDYPRSYIWSLLTERERVAKWLGNLLDDWAVGHAYELDMDGGSASGTVLQYNPPLSLQITWEDELGGESVIEWRVLESAGGTLLQFRARTESSDFLTEGSVGWQTILEGLEAGAAGRTPDTGGDRWAPLREAYSREYSLSPSMGTVRKESGHTSVHFDRLLDADRDTVWQALTDTVRFSRWLAPGILQLQVGGEIKLDFPTFTLEGDVSYVLNDQALEYSWSSPEVRESSVHWLLSPAGSKTLLQLSHTLRSPGRTDVLLGQWHDRLDALAVMLAGGEAHPSAHRLDALCKFYRRVYGTGQASGGSS</sequence>
<comment type="similarity">
    <text evidence="1">Belongs to the AHA1 family.</text>
</comment>
<organism evidence="3 4">
    <name type="scientific">Arthrobacter deserti</name>
    <dbReference type="NCBI Taxonomy" id="1742687"/>
    <lineage>
        <taxon>Bacteria</taxon>
        <taxon>Bacillati</taxon>
        <taxon>Actinomycetota</taxon>
        <taxon>Actinomycetes</taxon>
        <taxon>Micrococcales</taxon>
        <taxon>Micrococcaceae</taxon>
        <taxon>Arthrobacter</taxon>
    </lineage>
</organism>
<feature type="domain" description="Activator of Hsp90 ATPase homologue 1/2-like C-terminal" evidence="2">
    <location>
        <begin position="196"/>
        <end position="308"/>
    </location>
</feature>
<dbReference type="InterPro" id="IPR023393">
    <property type="entry name" value="START-like_dom_sf"/>
</dbReference>
<feature type="domain" description="Activator of Hsp90 ATPase homologue 1/2-like C-terminal" evidence="2">
    <location>
        <begin position="36"/>
        <end position="146"/>
    </location>
</feature>
<proteinExistence type="inferred from homology"/>
<reference evidence="3 4" key="1">
    <citation type="submission" date="2020-04" db="EMBL/GenBank/DDBJ databases">
        <authorList>
            <person name="Liu S."/>
        </authorList>
    </citation>
    <scope>NUCLEOTIDE SEQUENCE [LARGE SCALE GENOMIC DNA]</scope>
    <source>
        <strain evidence="3 4">CGMCC 1.15091</strain>
    </source>
</reference>
<comment type="caution">
    <text evidence="3">The sequence shown here is derived from an EMBL/GenBank/DDBJ whole genome shotgun (WGS) entry which is preliminary data.</text>
</comment>
<keyword evidence="4" id="KW-1185">Reference proteome</keyword>
<accession>A0ABX1JL81</accession>
<name>A0ABX1JL81_9MICC</name>
<evidence type="ECO:0000313" key="3">
    <source>
        <dbReference type="EMBL" id="NKX49906.1"/>
    </source>
</evidence>
<protein>
    <recommendedName>
        <fullName evidence="2">Activator of Hsp90 ATPase homologue 1/2-like C-terminal domain-containing protein</fullName>
    </recommendedName>
</protein>
<dbReference type="Gene3D" id="3.30.530.20">
    <property type="match status" value="2"/>
</dbReference>
<dbReference type="SUPFAM" id="SSF55961">
    <property type="entry name" value="Bet v1-like"/>
    <property type="match status" value="2"/>
</dbReference>
<dbReference type="Proteomes" id="UP000523795">
    <property type="component" value="Unassembled WGS sequence"/>
</dbReference>
<dbReference type="Pfam" id="PF08327">
    <property type="entry name" value="AHSA1"/>
    <property type="match status" value="2"/>
</dbReference>
<gene>
    <name evidence="3" type="ORF">HER39_04815</name>
</gene>
<dbReference type="EMBL" id="JAAZSR010000047">
    <property type="protein sequence ID" value="NKX49906.1"/>
    <property type="molecule type" value="Genomic_DNA"/>
</dbReference>
<evidence type="ECO:0000256" key="1">
    <source>
        <dbReference type="ARBA" id="ARBA00006817"/>
    </source>
</evidence>
<evidence type="ECO:0000313" key="4">
    <source>
        <dbReference type="Proteomes" id="UP000523795"/>
    </source>
</evidence>
<evidence type="ECO:0000259" key="2">
    <source>
        <dbReference type="Pfam" id="PF08327"/>
    </source>
</evidence>
<dbReference type="InterPro" id="IPR013538">
    <property type="entry name" value="ASHA1/2-like_C"/>
</dbReference>